<dbReference type="Proteomes" id="UP000825009">
    <property type="component" value="Chromosome"/>
</dbReference>
<keyword evidence="2" id="KW-0808">Transferase</keyword>
<evidence type="ECO:0000313" key="3">
    <source>
        <dbReference type="Proteomes" id="UP000825009"/>
    </source>
</evidence>
<keyword evidence="2" id="KW-0328">Glycosyltransferase</keyword>
<gene>
    <name evidence="2" type="ORF">KYE46_15920</name>
</gene>
<dbReference type="Pfam" id="PF13692">
    <property type="entry name" value="Glyco_trans_1_4"/>
    <property type="match status" value="1"/>
</dbReference>
<proteinExistence type="predicted"/>
<sequence length="434" mass="47577">MQVWLTQRAEPTPHDMGERRRPMRTGLMAEYLSTHGAEVLWWTGDYDHYGRRQRGHDNAEIAVSDTYRIRYLAATGYGKTKSLARLRYDRAVAAGFVELAPRQGPPDVILASMPSVDLALASVRYGMAHGIPVIVDIRDLHPDIFVESAPASLGPLVRLATAPMKARVAEICRDATAIWGNSDAFVEWGCSLGGRRRGRHDMTLPIAYKPLTVSDAEKAAIQDAWRREGLFQPDRLHVVFFGTLSKAFDFAPVLEAARRLQAKGSAHHFHFFGAGQQQKFLSEGCASLPNCTMHGPVGAARLQAAMELSDIGLAPYIFTDNFAANMPNKTTEYLGGGLHVGLAFKRGALADFLRRTGSGFCYETAAELTEALTRLQDDPHTLTTAKAASRAAFVQHLGYDTLSTRMHAQLVETVKTFGNRATRTGLPSPAAARL</sequence>
<organism evidence="2 3">
    <name type="scientific">Gymnodinialimonas ceratoperidinii</name>
    <dbReference type="NCBI Taxonomy" id="2856823"/>
    <lineage>
        <taxon>Bacteria</taxon>
        <taxon>Pseudomonadati</taxon>
        <taxon>Pseudomonadota</taxon>
        <taxon>Alphaproteobacteria</taxon>
        <taxon>Rhodobacterales</taxon>
        <taxon>Paracoccaceae</taxon>
        <taxon>Gymnodinialimonas</taxon>
    </lineage>
</organism>
<dbReference type="AlphaFoldDB" id="A0A8F6TWU3"/>
<name>A0A8F6TWU3_9RHOB</name>
<evidence type="ECO:0000313" key="2">
    <source>
        <dbReference type="EMBL" id="QXT39393.1"/>
    </source>
</evidence>
<accession>A0A8F6TWU3</accession>
<dbReference type="EC" id="2.4.-.-" evidence="2"/>
<protein>
    <submittedName>
        <fullName evidence="2">Glycosyltransferase</fullName>
        <ecNumber evidence="2">2.4.-.-</ecNumber>
    </submittedName>
</protein>
<dbReference type="KEGG" id="gce:KYE46_15920"/>
<evidence type="ECO:0000256" key="1">
    <source>
        <dbReference type="SAM" id="MobiDB-lite"/>
    </source>
</evidence>
<feature type="compositionally biased region" description="Basic and acidic residues" evidence="1">
    <location>
        <begin position="11"/>
        <end position="20"/>
    </location>
</feature>
<dbReference type="GO" id="GO:0016757">
    <property type="term" value="F:glycosyltransferase activity"/>
    <property type="evidence" value="ECO:0007669"/>
    <property type="project" value="UniProtKB-KW"/>
</dbReference>
<dbReference type="RefSeq" id="WP_219001980.1">
    <property type="nucleotide sequence ID" value="NZ_CP079194.1"/>
</dbReference>
<feature type="region of interest" description="Disordered" evidence="1">
    <location>
        <begin position="1"/>
        <end position="20"/>
    </location>
</feature>
<reference evidence="2 3" key="1">
    <citation type="submission" date="2021-07" db="EMBL/GenBank/DDBJ databases">
        <title>A novel Jannaschia species isolated from marine dinoflagellate Ceratoperidinium margalefii.</title>
        <authorList>
            <person name="Jiang Y."/>
            <person name="Li Z."/>
        </authorList>
    </citation>
    <scope>NUCLEOTIDE SEQUENCE [LARGE SCALE GENOMIC DNA]</scope>
    <source>
        <strain evidence="2 3">J12C1-MA-4</strain>
    </source>
</reference>
<dbReference type="EMBL" id="CP079194">
    <property type="protein sequence ID" value="QXT39393.1"/>
    <property type="molecule type" value="Genomic_DNA"/>
</dbReference>
<keyword evidence="3" id="KW-1185">Reference proteome</keyword>